<dbReference type="InterPro" id="IPR028995">
    <property type="entry name" value="Glyco_hydro_57/38_cen_sf"/>
</dbReference>
<organism evidence="6 7">
    <name type="scientific">Methylomonas subterranea</name>
    <dbReference type="NCBI Taxonomy" id="2952225"/>
    <lineage>
        <taxon>Bacteria</taxon>
        <taxon>Pseudomonadati</taxon>
        <taxon>Pseudomonadota</taxon>
        <taxon>Gammaproteobacteria</taxon>
        <taxon>Methylococcales</taxon>
        <taxon>Methylococcaceae</taxon>
        <taxon>Methylomonas</taxon>
    </lineage>
</organism>
<evidence type="ECO:0000313" key="7">
    <source>
        <dbReference type="Proteomes" id="UP001524499"/>
    </source>
</evidence>
<dbReference type="Gene3D" id="3.20.110.10">
    <property type="entry name" value="Glycoside hydrolase 38, N terminal domain"/>
    <property type="match status" value="1"/>
</dbReference>
<dbReference type="SUPFAM" id="SSF88688">
    <property type="entry name" value="Families 57/38 glycoside transferase middle domain"/>
    <property type="match status" value="1"/>
</dbReference>
<dbReference type="SUPFAM" id="SSF88713">
    <property type="entry name" value="Glycoside hydrolase/deacetylase"/>
    <property type="match status" value="1"/>
</dbReference>
<comment type="caution">
    <text evidence="6">The sequence shown here is derived from an EMBL/GenBank/DDBJ whole genome shotgun (WGS) entry which is preliminary data.</text>
</comment>
<dbReference type="Gene3D" id="1.20.1430.10">
    <property type="entry name" value="Families 57/38 glycoside transferase, middle domain"/>
    <property type="match status" value="1"/>
</dbReference>
<dbReference type="InterPro" id="IPR027291">
    <property type="entry name" value="Glyco_hydro_38_N_sf"/>
</dbReference>
<keyword evidence="7" id="KW-1185">Reference proteome</keyword>
<dbReference type="Proteomes" id="UP001524499">
    <property type="component" value="Unassembled WGS sequence"/>
</dbReference>
<dbReference type="Pfam" id="PF03065">
    <property type="entry name" value="Glyco_hydro_57"/>
    <property type="match status" value="1"/>
</dbReference>
<evidence type="ECO:0000259" key="5">
    <source>
        <dbReference type="Pfam" id="PF09210"/>
    </source>
</evidence>
<keyword evidence="2 3" id="KW-0119">Carbohydrate metabolism</keyword>
<dbReference type="InterPro" id="IPR015293">
    <property type="entry name" value="BE_C"/>
</dbReference>
<evidence type="ECO:0000256" key="1">
    <source>
        <dbReference type="ARBA" id="ARBA00006821"/>
    </source>
</evidence>
<protein>
    <submittedName>
        <fullName evidence="6">DUF1957 domain-containing protein</fullName>
    </submittedName>
</protein>
<comment type="similarity">
    <text evidence="1 3">Belongs to the glycosyl hydrolase 57 family.</text>
</comment>
<dbReference type="RefSeq" id="WP_256601635.1">
    <property type="nucleotide sequence ID" value="NZ_JANIBJ010000010.1"/>
</dbReference>
<dbReference type="InterPro" id="IPR011330">
    <property type="entry name" value="Glyco_hydro/deAcase_b/a-brl"/>
</dbReference>
<evidence type="ECO:0000259" key="4">
    <source>
        <dbReference type="Pfam" id="PF03065"/>
    </source>
</evidence>
<dbReference type="InterPro" id="IPR004300">
    <property type="entry name" value="Glyco_hydro_57_N"/>
</dbReference>
<feature type="domain" description="1,4-alpha-glucan branching enzyme C-terminal" evidence="5">
    <location>
        <begin position="427"/>
        <end position="528"/>
    </location>
</feature>
<name>A0ABT1TEK1_9GAMM</name>
<dbReference type="InterPro" id="IPR040042">
    <property type="entry name" value="Branching_enz_MT3115-like"/>
</dbReference>
<dbReference type="CDD" id="cd10792">
    <property type="entry name" value="GH57N_AmyC_like"/>
    <property type="match status" value="1"/>
</dbReference>
<dbReference type="Pfam" id="PF09210">
    <property type="entry name" value="BE_C"/>
    <property type="match status" value="1"/>
</dbReference>
<gene>
    <name evidence="6" type="ORF">NP590_07210</name>
</gene>
<dbReference type="InterPro" id="IPR037090">
    <property type="entry name" value="57_glycoside_trans_central"/>
</dbReference>
<sequence>MNKGYLCIVLHAHLPYVHHPEYDSFFEENWLFEAITECYLPLIAMLDRLQRDDVQCRLTLSLSPPLMTMLRDELLRERYLRHLYKLLELAGKEVVRTEGQPALQELAKGYRRAYLEALHCYQNHYQGDLLAAFAKHSRGGRLELITTAATHGFLPLLNVSEAAVRTQIKVGIDSFKACFGFAPAGFWLPECGFYPGLEELLRDAGVAYFFVDSHGIMDASQAPRDGVYAPLDCGNGVMAFGRDPACSQQVWSAEQGYPGDPNYREYYRDIGFDLPLDYIAPYILDGDTRINTGIKYYRITGRDAPVKAVYQPDRALETVRRHAEDFIDQRRRQIQALSPAMTQPPMIVAPYDAELFGHWWHEGPLWLEQLLRLAGREDSGLQTVSCSDYLQGQPVRQQAVPAMSTWGDQGYADFWLNETNDWIYPLLHQAGNEMEKMVGDLTAFKVSELQKRALNQALRSLLLAQASDWPFILKAGTTAEYAKKRFTDHLARFNYLHECIRKNRIDERYLTALEVMDDIFPDIDFRDYRPSKPKE</sequence>
<evidence type="ECO:0000256" key="2">
    <source>
        <dbReference type="ARBA" id="ARBA00023277"/>
    </source>
</evidence>
<dbReference type="PANTHER" id="PTHR41695:SF1">
    <property type="entry name" value="1,4-ALPHA-GLUCAN BRANCHING ENZYME TK1436"/>
    <property type="match status" value="1"/>
</dbReference>
<dbReference type="EMBL" id="JANIBJ010000010">
    <property type="protein sequence ID" value="MCQ8103888.1"/>
    <property type="molecule type" value="Genomic_DNA"/>
</dbReference>
<dbReference type="PANTHER" id="PTHR41695">
    <property type="entry name" value="1,4-ALPHA-GLUCAN BRANCHING ENZYME RV3031-RELATED"/>
    <property type="match status" value="1"/>
</dbReference>
<evidence type="ECO:0000256" key="3">
    <source>
        <dbReference type="RuleBase" id="RU361196"/>
    </source>
</evidence>
<evidence type="ECO:0000313" key="6">
    <source>
        <dbReference type="EMBL" id="MCQ8103888.1"/>
    </source>
</evidence>
<feature type="domain" description="Glycoside hydrolase family 57 N-terminal" evidence="4">
    <location>
        <begin position="8"/>
        <end position="395"/>
    </location>
</feature>
<proteinExistence type="inferred from homology"/>
<reference evidence="6 7" key="1">
    <citation type="submission" date="2022-07" db="EMBL/GenBank/DDBJ databases">
        <title>Methylomonas rivi sp. nov., Methylomonas rosea sp. nov., Methylomonas aureus sp. nov. and Methylomonas subterranea sp. nov., four novel methanotrophs isolated from a freshwater creek and the deep terrestrial subsurface.</title>
        <authorList>
            <person name="Abin C."/>
            <person name="Sankaranarayanan K."/>
            <person name="Garner C."/>
            <person name="Sindelar R."/>
            <person name="Kotary K."/>
            <person name="Garner R."/>
            <person name="Barclay S."/>
            <person name="Lawson P."/>
            <person name="Krumholz L."/>
        </authorList>
    </citation>
    <scope>NUCLEOTIDE SEQUENCE [LARGE SCALE GENOMIC DNA]</scope>
    <source>
        <strain evidence="6 7">SURF-2</strain>
    </source>
</reference>
<accession>A0ABT1TEK1</accession>